<evidence type="ECO:0000256" key="1">
    <source>
        <dbReference type="SAM" id="SignalP"/>
    </source>
</evidence>
<keyword evidence="1" id="KW-0732">Signal</keyword>
<dbReference type="Proteomes" id="UP000807504">
    <property type="component" value="Unassembled WGS sequence"/>
</dbReference>
<comment type="caution">
    <text evidence="2">The sequence shown here is derived from an EMBL/GenBank/DDBJ whole genome shotgun (WGS) entry which is preliminary data.</text>
</comment>
<protein>
    <submittedName>
        <fullName evidence="2">Uncharacterized protein</fullName>
    </submittedName>
</protein>
<organism evidence="2 3">
    <name type="scientific">Argiope bruennichi</name>
    <name type="common">Wasp spider</name>
    <name type="synonym">Aranea bruennichi</name>
    <dbReference type="NCBI Taxonomy" id="94029"/>
    <lineage>
        <taxon>Eukaryota</taxon>
        <taxon>Metazoa</taxon>
        <taxon>Ecdysozoa</taxon>
        <taxon>Arthropoda</taxon>
        <taxon>Chelicerata</taxon>
        <taxon>Arachnida</taxon>
        <taxon>Araneae</taxon>
        <taxon>Araneomorphae</taxon>
        <taxon>Entelegynae</taxon>
        <taxon>Araneoidea</taxon>
        <taxon>Araneidae</taxon>
        <taxon>Argiope</taxon>
    </lineage>
</organism>
<reference evidence="2" key="1">
    <citation type="journal article" date="2020" name="bioRxiv">
        <title>Chromosome-level reference genome of the European wasp spider Argiope bruennichi: a resource for studies on range expansion and evolutionary adaptation.</title>
        <authorList>
            <person name="Sheffer M.M."/>
            <person name="Hoppe A."/>
            <person name="Krehenwinkel H."/>
            <person name="Uhl G."/>
            <person name="Kuss A.W."/>
            <person name="Jensen L."/>
            <person name="Jensen C."/>
            <person name="Gillespie R.G."/>
            <person name="Hoff K.J."/>
            <person name="Prost S."/>
        </authorList>
    </citation>
    <scope>NUCLEOTIDE SEQUENCE</scope>
</reference>
<evidence type="ECO:0000313" key="2">
    <source>
        <dbReference type="EMBL" id="KAF8764774.1"/>
    </source>
</evidence>
<gene>
    <name evidence="2" type="ORF">HNY73_022820</name>
</gene>
<proteinExistence type="predicted"/>
<sequence length="103" mass="11353">MPKKDGGCPPLPCCVSRALFVLRVITAVVIHDHFTPHLSAYPIPQLFINRETDRFWCGVEQAERGIPIPSEFASVLFIGSEISMNAGTEEEGSGVWMVDCDAF</sequence>
<name>A0A8T0E6D4_ARGBR</name>
<feature type="signal peptide" evidence="1">
    <location>
        <begin position="1"/>
        <end position="27"/>
    </location>
</feature>
<accession>A0A8T0E6D4</accession>
<evidence type="ECO:0000313" key="3">
    <source>
        <dbReference type="Proteomes" id="UP000807504"/>
    </source>
</evidence>
<dbReference type="AlphaFoldDB" id="A0A8T0E6D4"/>
<reference evidence="2" key="2">
    <citation type="submission" date="2020-06" db="EMBL/GenBank/DDBJ databases">
        <authorList>
            <person name="Sheffer M."/>
        </authorList>
    </citation>
    <scope>NUCLEOTIDE SEQUENCE</scope>
</reference>
<keyword evidence="3" id="KW-1185">Reference proteome</keyword>
<feature type="chain" id="PRO_5035863282" evidence="1">
    <location>
        <begin position="28"/>
        <end position="103"/>
    </location>
</feature>
<dbReference type="EMBL" id="JABXBU010002231">
    <property type="protein sequence ID" value="KAF8764774.1"/>
    <property type="molecule type" value="Genomic_DNA"/>
</dbReference>